<comment type="caution">
    <text evidence="1">The sequence shown here is derived from an EMBL/GenBank/DDBJ whole genome shotgun (WGS) entry which is preliminary data.</text>
</comment>
<dbReference type="OrthoDB" id="7382669at2759"/>
<proteinExistence type="predicted"/>
<name>A0A4C1UWL6_EUMVA</name>
<dbReference type="AlphaFoldDB" id="A0A4C1UWL6"/>
<keyword evidence="2" id="KW-1185">Reference proteome</keyword>
<reference evidence="1 2" key="1">
    <citation type="journal article" date="2019" name="Commun. Biol.">
        <title>The bagworm genome reveals a unique fibroin gene that provides high tensile strength.</title>
        <authorList>
            <person name="Kono N."/>
            <person name="Nakamura H."/>
            <person name="Ohtoshi R."/>
            <person name="Tomita M."/>
            <person name="Numata K."/>
            <person name="Arakawa K."/>
        </authorList>
    </citation>
    <scope>NUCLEOTIDE SEQUENCE [LARGE SCALE GENOMIC DNA]</scope>
</reference>
<organism evidence="1 2">
    <name type="scientific">Eumeta variegata</name>
    <name type="common">Bagworm moth</name>
    <name type="synonym">Eumeta japonica</name>
    <dbReference type="NCBI Taxonomy" id="151549"/>
    <lineage>
        <taxon>Eukaryota</taxon>
        <taxon>Metazoa</taxon>
        <taxon>Ecdysozoa</taxon>
        <taxon>Arthropoda</taxon>
        <taxon>Hexapoda</taxon>
        <taxon>Insecta</taxon>
        <taxon>Pterygota</taxon>
        <taxon>Neoptera</taxon>
        <taxon>Endopterygota</taxon>
        <taxon>Lepidoptera</taxon>
        <taxon>Glossata</taxon>
        <taxon>Ditrysia</taxon>
        <taxon>Tineoidea</taxon>
        <taxon>Psychidae</taxon>
        <taxon>Oiketicinae</taxon>
        <taxon>Eumeta</taxon>
    </lineage>
</organism>
<dbReference type="Proteomes" id="UP000299102">
    <property type="component" value="Unassembled WGS sequence"/>
</dbReference>
<evidence type="ECO:0000313" key="2">
    <source>
        <dbReference type="Proteomes" id="UP000299102"/>
    </source>
</evidence>
<evidence type="ECO:0000313" key="1">
    <source>
        <dbReference type="EMBL" id="GBP30835.1"/>
    </source>
</evidence>
<sequence length="134" mass="14797">MGDHSIRAVPAVTMLEMIINDWLSFAKNAQSIDERAAKSFGKVSRMSAMAWGMQYPSLLTVYRGTYLATVTYAADCWHMRAKLNVVRSALLKTQRPALTLSTKVYHTTNRATLPVLAGVLLADYKMTIAGKVDA</sequence>
<protein>
    <submittedName>
        <fullName evidence="1">Retrovirus-related Pol polyprotein from type-1 retrotransposable element R1 2</fullName>
    </submittedName>
</protein>
<gene>
    <name evidence="1" type="ORF">EVAR_82577_1</name>
</gene>
<dbReference type="EMBL" id="BGZK01000237">
    <property type="protein sequence ID" value="GBP30835.1"/>
    <property type="molecule type" value="Genomic_DNA"/>
</dbReference>
<accession>A0A4C1UWL6</accession>